<gene>
    <name evidence="14" type="ORF">THRCLA_10233</name>
</gene>
<dbReference type="Pfam" id="PF00063">
    <property type="entry name" value="Myosin_head"/>
    <property type="match status" value="1"/>
</dbReference>
<dbReference type="Gene3D" id="2.30.29.30">
    <property type="entry name" value="Pleckstrin-homology domain (PH domain)/Phosphotyrosine-binding domain (PTB)"/>
    <property type="match status" value="1"/>
</dbReference>
<feature type="domain" description="EF-hand" evidence="11">
    <location>
        <begin position="13"/>
        <end position="48"/>
    </location>
</feature>
<evidence type="ECO:0000256" key="1">
    <source>
        <dbReference type="ARBA" id="ARBA00001964"/>
    </source>
</evidence>
<dbReference type="Gene3D" id="3.40.850.10">
    <property type="entry name" value="Kinesin motor domain"/>
    <property type="match status" value="2"/>
</dbReference>
<feature type="non-terminal residue" evidence="14">
    <location>
        <position position="1"/>
    </location>
</feature>
<dbReference type="InterPro" id="IPR042179">
    <property type="entry name" value="KGD_C_sf"/>
</dbReference>
<dbReference type="Pfam" id="PF00676">
    <property type="entry name" value="E1_dh"/>
    <property type="match status" value="1"/>
</dbReference>
<feature type="domain" description="PH" evidence="10">
    <location>
        <begin position="953"/>
        <end position="1057"/>
    </location>
</feature>
<feature type="domain" description="Fibronectin type-III" evidence="12">
    <location>
        <begin position="381"/>
        <end position="477"/>
    </location>
</feature>
<dbReference type="SUPFAM" id="SSF49265">
    <property type="entry name" value="Fibronectin type III"/>
    <property type="match status" value="3"/>
</dbReference>
<keyword evidence="3" id="KW-0106">Calcium</keyword>
<dbReference type="SUPFAM" id="SSF52833">
    <property type="entry name" value="Thioredoxin-like"/>
    <property type="match status" value="1"/>
</dbReference>
<comment type="similarity">
    <text evidence="2">Belongs to the alpha-ketoglutarate dehydrogenase family.</text>
</comment>
<comment type="caution">
    <text evidence="14">The sequence shown here is derived from an EMBL/GenBank/DDBJ whole genome shotgun (WGS) entry which is preliminary data.</text>
</comment>
<evidence type="ECO:0000313" key="14">
    <source>
        <dbReference type="EMBL" id="OQR88578.1"/>
    </source>
</evidence>
<dbReference type="SMART" id="SM00861">
    <property type="entry name" value="Transket_pyr"/>
    <property type="match status" value="1"/>
</dbReference>
<dbReference type="InterPro" id="IPR036961">
    <property type="entry name" value="Kinesin_motor_dom_sf"/>
</dbReference>
<reference evidence="14 15" key="1">
    <citation type="journal article" date="2014" name="Genome Biol. Evol.">
        <title>The secreted proteins of Achlya hypogyna and Thraustotheca clavata identify the ancestral oomycete secretome and reveal gene acquisitions by horizontal gene transfer.</title>
        <authorList>
            <person name="Misner I."/>
            <person name="Blouin N."/>
            <person name="Leonard G."/>
            <person name="Richards T.A."/>
            <person name="Lane C.E."/>
        </authorList>
    </citation>
    <scope>NUCLEOTIDE SEQUENCE [LARGE SCALE GENOMIC DNA]</scope>
    <source>
        <strain evidence="14 15">ATCC 34112</strain>
    </source>
</reference>
<dbReference type="Gene3D" id="3.40.50.11610">
    <property type="entry name" value="Multifunctional 2-oxoglutarate metabolism enzyme, C-terminal domain"/>
    <property type="match status" value="1"/>
</dbReference>
<dbReference type="EMBL" id="JNBS01003122">
    <property type="protein sequence ID" value="OQR88578.1"/>
    <property type="molecule type" value="Genomic_DNA"/>
</dbReference>
<organism evidence="14 15">
    <name type="scientific">Thraustotheca clavata</name>
    <dbReference type="NCBI Taxonomy" id="74557"/>
    <lineage>
        <taxon>Eukaryota</taxon>
        <taxon>Sar</taxon>
        <taxon>Stramenopiles</taxon>
        <taxon>Oomycota</taxon>
        <taxon>Saprolegniomycetes</taxon>
        <taxon>Saprolegniales</taxon>
        <taxon>Achlyaceae</taxon>
        <taxon>Thraustotheca</taxon>
    </lineage>
</organism>
<dbReference type="SMART" id="SM00054">
    <property type="entry name" value="EFh"/>
    <property type="match status" value="5"/>
</dbReference>
<dbReference type="PANTHER" id="PTHR23152:SF4">
    <property type="entry name" value="2-OXOADIPATE DEHYDROGENASE COMPLEX COMPONENT E1"/>
    <property type="match status" value="1"/>
</dbReference>
<dbReference type="SUPFAM" id="SSF50729">
    <property type="entry name" value="PH domain-like"/>
    <property type="match status" value="1"/>
</dbReference>
<dbReference type="Pfam" id="PF13202">
    <property type="entry name" value="EF-hand_5"/>
    <property type="match status" value="1"/>
</dbReference>
<dbReference type="InterPro" id="IPR001849">
    <property type="entry name" value="PH_domain"/>
</dbReference>
<dbReference type="GO" id="GO:0030976">
    <property type="term" value="F:thiamine pyrophosphate binding"/>
    <property type="evidence" value="ECO:0007669"/>
    <property type="project" value="InterPro"/>
</dbReference>
<evidence type="ECO:0000256" key="5">
    <source>
        <dbReference type="ARBA" id="ARBA00023052"/>
    </source>
</evidence>
<dbReference type="PROSITE" id="PS50853">
    <property type="entry name" value="FN3"/>
    <property type="match status" value="4"/>
</dbReference>
<dbReference type="GO" id="GO:0016624">
    <property type="term" value="F:oxidoreductase activity, acting on the aldehyde or oxo group of donors, disulfide as acceptor"/>
    <property type="evidence" value="ECO:0007669"/>
    <property type="project" value="InterPro"/>
</dbReference>
<proteinExistence type="inferred from homology"/>
<dbReference type="InterPro" id="IPR013783">
    <property type="entry name" value="Ig-like_fold"/>
</dbReference>
<dbReference type="InterPro" id="IPR018247">
    <property type="entry name" value="EF_Hand_1_Ca_BS"/>
</dbReference>
<dbReference type="GO" id="GO:0016459">
    <property type="term" value="C:myosin complex"/>
    <property type="evidence" value="ECO:0007669"/>
    <property type="project" value="UniProtKB-KW"/>
</dbReference>
<dbReference type="InterPro" id="IPR002048">
    <property type="entry name" value="EF_hand_dom"/>
</dbReference>
<dbReference type="STRING" id="74557.A0A1V9YS79"/>
<dbReference type="Gene3D" id="1.10.238.10">
    <property type="entry name" value="EF-hand"/>
    <property type="match status" value="3"/>
</dbReference>
<dbReference type="InterPro" id="IPR011603">
    <property type="entry name" value="2oxoglutarate_DH_E1"/>
</dbReference>
<dbReference type="PRINTS" id="PR00193">
    <property type="entry name" value="MYOSINHEAVY"/>
</dbReference>
<dbReference type="Gene3D" id="2.60.40.10">
    <property type="entry name" value="Immunoglobulins"/>
    <property type="match status" value="4"/>
</dbReference>
<dbReference type="Gene3D" id="1.20.58.530">
    <property type="match status" value="1"/>
</dbReference>
<dbReference type="PROSITE" id="PS50222">
    <property type="entry name" value="EF_HAND_2"/>
    <property type="match status" value="4"/>
</dbReference>
<dbReference type="Pfam" id="PF13499">
    <property type="entry name" value="EF-hand_7"/>
    <property type="match status" value="2"/>
</dbReference>
<dbReference type="InterPro" id="IPR025662">
    <property type="entry name" value="Sigma_54_int_dom_ATP-bd_1"/>
</dbReference>
<dbReference type="NCBIfam" id="NF006914">
    <property type="entry name" value="PRK09404.1"/>
    <property type="match status" value="1"/>
</dbReference>
<evidence type="ECO:0000259" key="11">
    <source>
        <dbReference type="PROSITE" id="PS50222"/>
    </source>
</evidence>
<dbReference type="PANTHER" id="PTHR23152">
    <property type="entry name" value="2-OXOGLUTARATE DEHYDROGENASE"/>
    <property type="match status" value="1"/>
</dbReference>
<dbReference type="InterPro" id="IPR029061">
    <property type="entry name" value="THDP-binding"/>
</dbReference>
<keyword evidence="8" id="KW-0547">Nucleotide-binding</keyword>
<dbReference type="Gene3D" id="1.10.10.820">
    <property type="match status" value="1"/>
</dbReference>
<evidence type="ECO:0000256" key="4">
    <source>
        <dbReference type="ARBA" id="ARBA00023002"/>
    </source>
</evidence>
<protein>
    <submittedName>
        <fullName evidence="14">2-oxoglutarate dehydrogenase E1 component</fullName>
    </submittedName>
</protein>
<comment type="caution">
    <text evidence="8">Lacks conserved residue(s) required for the propagation of feature annotation.</text>
</comment>
<dbReference type="PROSITE" id="PS00018">
    <property type="entry name" value="EF_HAND_1"/>
    <property type="match status" value="4"/>
</dbReference>
<dbReference type="PROSITE" id="PS51354">
    <property type="entry name" value="GLUTAREDOXIN_2"/>
    <property type="match status" value="1"/>
</dbReference>
<dbReference type="Proteomes" id="UP000243217">
    <property type="component" value="Unassembled WGS sequence"/>
</dbReference>
<evidence type="ECO:0000259" key="13">
    <source>
        <dbReference type="PROSITE" id="PS51456"/>
    </source>
</evidence>
<dbReference type="SMART" id="SM00233">
    <property type="entry name" value="PH"/>
    <property type="match status" value="1"/>
</dbReference>
<feature type="domain" description="Fibronectin type-III" evidence="12">
    <location>
        <begin position="672"/>
        <end position="772"/>
    </location>
</feature>
<dbReference type="InterPro" id="IPR001017">
    <property type="entry name" value="DH_E1"/>
</dbReference>
<keyword evidence="8" id="KW-0067">ATP-binding</keyword>
<dbReference type="CDD" id="cd00124">
    <property type="entry name" value="MYSc"/>
    <property type="match status" value="1"/>
</dbReference>
<keyword evidence="6 8" id="KW-0518">Myosin</keyword>
<feature type="region of interest" description="Disordered" evidence="9">
    <location>
        <begin position="2449"/>
        <end position="2485"/>
    </location>
</feature>
<evidence type="ECO:0000256" key="6">
    <source>
        <dbReference type="ARBA" id="ARBA00023123"/>
    </source>
</evidence>
<dbReference type="CDD" id="cd00063">
    <property type="entry name" value="FN3"/>
    <property type="match status" value="3"/>
</dbReference>
<feature type="compositionally biased region" description="Polar residues" evidence="9">
    <location>
        <begin position="2452"/>
        <end position="2471"/>
    </location>
</feature>
<evidence type="ECO:0000256" key="2">
    <source>
        <dbReference type="ARBA" id="ARBA00006936"/>
    </source>
</evidence>
<keyword evidence="4" id="KW-0560">Oxidoreductase</keyword>
<dbReference type="GO" id="GO:0005509">
    <property type="term" value="F:calcium ion binding"/>
    <property type="evidence" value="ECO:0007669"/>
    <property type="project" value="InterPro"/>
</dbReference>
<dbReference type="Gene3D" id="1.10.287.1150">
    <property type="entry name" value="TPP helical domain"/>
    <property type="match status" value="1"/>
</dbReference>
<dbReference type="SUPFAM" id="SSF52540">
    <property type="entry name" value="P-loop containing nucleoside triphosphate hydrolases"/>
    <property type="match status" value="1"/>
</dbReference>
<feature type="binding site" evidence="8">
    <location>
        <begin position="1350"/>
        <end position="1357"/>
    </location>
    <ligand>
        <name>ATP</name>
        <dbReference type="ChEBI" id="CHEBI:30616"/>
    </ligand>
</feature>
<dbReference type="InterPro" id="IPR001609">
    <property type="entry name" value="Myosin_head_motor_dom-like"/>
</dbReference>
<dbReference type="Pfam" id="PF16870">
    <property type="entry name" value="OxoGdeHyase_C"/>
    <property type="match status" value="1"/>
</dbReference>
<dbReference type="InterPro" id="IPR027417">
    <property type="entry name" value="P-loop_NTPase"/>
</dbReference>
<evidence type="ECO:0000256" key="7">
    <source>
        <dbReference type="ARBA" id="ARBA00023175"/>
    </source>
</evidence>
<dbReference type="InterPro" id="IPR011993">
    <property type="entry name" value="PH-like_dom_sf"/>
</dbReference>
<dbReference type="SUPFAM" id="SSF52518">
    <property type="entry name" value="Thiamin diphosphate-binding fold (THDP-binding)"/>
    <property type="match status" value="2"/>
</dbReference>
<dbReference type="Gene3D" id="3.40.50.970">
    <property type="match status" value="1"/>
</dbReference>
<dbReference type="PROSITE" id="PS00675">
    <property type="entry name" value="SIGMA54_INTERACT_1"/>
    <property type="match status" value="1"/>
</dbReference>
<comment type="cofactor">
    <cofactor evidence="1">
        <name>thiamine diphosphate</name>
        <dbReference type="ChEBI" id="CHEBI:58937"/>
    </cofactor>
</comment>
<dbReference type="InterPro" id="IPR036116">
    <property type="entry name" value="FN3_sf"/>
</dbReference>
<dbReference type="NCBIfam" id="NF008907">
    <property type="entry name" value="PRK12270.1"/>
    <property type="match status" value="1"/>
</dbReference>
<name>A0A1V9YS79_9STRA</name>
<dbReference type="SMART" id="SM00060">
    <property type="entry name" value="FN3"/>
    <property type="match status" value="4"/>
</dbReference>
<feature type="domain" description="Fibronectin type-III" evidence="12">
    <location>
        <begin position="572"/>
        <end position="671"/>
    </location>
</feature>
<dbReference type="SUPFAM" id="SSF47473">
    <property type="entry name" value="EF-hand"/>
    <property type="match status" value="2"/>
</dbReference>
<evidence type="ECO:0000259" key="10">
    <source>
        <dbReference type="PROSITE" id="PS50003"/>
    </source>
</evidence>
<dbReference type="Gene3D" id="1.20.120.720">
    <property type="entry name" value="Myosin VI head, motor domain, U50 subdomain"/>
    <property type="match status" value="1"/>
</dbReference>
<accession>A0A1V9YS79</accession>
<evidence type="ECO:0000256" key="8">
    <source>
        <dbReference type="PROSITE-ProRule" id="PRU00782"/>
    </source>
</evidence>
<comment type="similarity">
    <text evidence="8">Belongs to the TRAFAC class myosin-kinesin ATPase superfamily. Myosin family.</text>
</comment>
<dbReference type="InterPro" id="IPR031717">
    <property type="entry name" value="ODO-1/KGD_C"/>
</dbReference>
<dbReference type="InterPro" id="IPR036249">
    <property type="entry name" value="Thioredoxin-like_sf"/>
</dbReference>
<dbReference type="GO" id="GO:0005524">
    <property type="term" value="F:ATP binding"/>
    <property type="evidence" value="ECO:0007669"/>
    <property type="project" value="UniProtKB-UniRule"/>
</dbReference>
<dbReference type="PROSITE" id="PS51456">
    <property type="entry name" value="MYOSIN_MOTOR"/>
    <property type="match status" value="1"/>
</dbReference>
<feature type="domain" description="EF-hand" evidence="11">
    <location>
        <begin position="546"/>
        <end position="572"/>
    </location>
</feature>
<dbReference type="InterPro" id="IPR003961">
    <property type="entry name" value="FN3_dom"/>
</dbReference>
<dbReference type="InterPro" id="IPR011992">
    <property type="entry name" value="EF-hand-dom_pair"/>
</dbReference>
<keyword evidence="5" id="KW-0786">Thiamine pyrophosphate</keyword>
<evidence type="ECO:0000313" key="15">
    <source>
        <dbReference type="Proteomes" id="UP000243217"/>
    </source>
</evidence>
<dbReference type="InterPro" id="IPR025533">
    <property type="entry name" value="DUF4419"/>
</dbReference>
<feature type="domain" description="EF-hand" evidence="11">
    <location>
        <begin position="573"/>
        <end position="608"/>
    </location>
</feature>
<dbReference type="CDD" id="cd00051">
    <property type="entry name" value="EFh"/>
    <property type="match status" value="2"/>
</dbReference>
<evidence type="ECO:0000259" key="12">
    <source>
        <dbReference type="PROSITE" id="PS50853"/>
    </source>
</evidence>
<dbReference type="CDD" id="cd02016">
    <property type="entry name" value="TPP_E1_OGDC_like"/>
    <property type="match status" value="1"/>
</dbReference>
<dbReference type="Pfam" id="PF02779">
    <property type="entry name" value="Transket_pyr"/>
    <property type="match status" value="1"/>
</dbReference>
<dbReference type="Pfam" id="PF14388">
    <property type="entry name" value="DUF4419"/>
    <property type="match status" value="1"/>
</dbReference>
<sequence>DFTKFLTTLGITLHAEERDRVIEFFDANGDGTITIKEFLAVTGDARPVQCHGDTEVALKDVCMWETVCHECGMINAFQVVLNSKSNVRMRAELPAHVKRRGLSRFNCKPIFNMREVKEAAPYACDYASWTDQKAASGVASLDRLSIENREKSALQKLVTEGSPPEMPILFRDDDETLDPTTMLLLRWNPPSVRGNNGPAFYVLETSGAEGSTTYKQNVFRELVRDPKDFNDNQGEPRYHYVMTGLAPNTKYAVRLRALNAFGAGPYAFGYFTTVPRIPPAPMAVKVTPTTIHLSWNSSAWYETQLKELRQVFDEADVDHNGEISRDEFMEELERRKPRLLDFLQTTAAGTAETTGVPLSVFDMIETNDSNTISWSEFVQMFNSHLDDIHAFDEDTKSVKSSASRLSKSKVSSCRYILKQCIHEADGQYEEIYRGSKANFLVHGLTSGMAYQFRVQAINAEDQASLHSAPTIVNTLLPTPLAPTASDIRETQVLISWVPGDASAGDKKSIAQKSKSSAMDDSIQRMLREWAKETTVDHPSIDFVGKFQRYDRDGSGYIELPEFKTLLAELGVSPTEERLAAYMESFDTNNDGKISFNEFKDWWTKPDVQYVLKRSDGSSSDMNTVVFRGSTPCSCVVRGLGPNTQYHFRLRHVSSHASSSLSPALTLITLPQAPSAVGVIEALATKARIIWYPSSSGAARYLVEVKFIECLGDTKAKSRLDWATVYEGSDTMATITELIPNSVYRLRVRAGNSSRNWSEYGRVTQLCTLVKDPSLKPSNAVERFTVEIAASGQLVPGDTILFTERLLLIDNVAVEEERKRGKSIRAPSSKGEAECIGERTLAARVNTITTDMAQKNVIGMDVVWCTVQIYETTKSLISKQLAMNATLPTDAKISRFEKSILKYEAFRLPWQDEAAHAQSTWNDTWREKVFFENTLEHMVGRRSWTTTEVKAEGNVELEGWLKKRGHHFFSSVKSRYFVLFQDGALLYFADEKRKKQKGGVRVTLQDIVTCLPNKDKIFPFELKKVSNDHDAKPYVLTMLAVTDAERTCWVDALRKVMTGTVPPLRMSTMLCNSTRVLNEPAQSDVFGMLLEIGKLQQLVQTAKSEWGTDPLTWTSDQYMELCQSIVFTHEQAAGLSLSLAENQVLQEALELRYKYEDAHARSTLLHFNSTDKIELEAPVVTPVDEPHEVEVVENAAPAPVATSGVRKYFETIDPAFVAFSPRSKTMAKYASLYQQESISAKRCWNMNRDPSDDLLQTLQAPITVQDLAEAIARRFESDRVYTYVGDTLLCVNPAPRLLHHSMGTSIYDEATAFWYRDHDLDQCSPHPFALAKRTLANLQDSKHNECIVFLGESGSGKTDFAKQIIKYIATIQQAPKPPKIQLFTSSTKSTIKMRSDEAHIMDLLESKHGKYDTIYLDIDPTQWADMLKVSLGVKQLPQVHIDSMYFGTYDELQRLEDDEQFVFYVKNPKAARLTSVLLDGNILLEAFGNASTVHNPNSSRFGKSTTFHLQPITGLLLGGVMTPFFLETSRVTNVSTDTYNFHIFYALIMGGSASLLKELHLSDKLSSSFSYLGNNRQSHFPTGEVVGSYDEDRQRWHQVLRCFDLIGISEVDRLSIFRVLAAILYIGNMTFDDVLNAQGVAEGVKISSSDELKIICGLLSMNAAMMEHAICTKRLNVAKSAETFELHVHSPQAIIARDSFARLLYRGLFHSLVEILNRSTSSKANSVNIPAMLKLTQIQDKDVRQLTLIDVFGFEYMSVNSFEQLCINYLTEKLTVFRVEYASIFQNKIYIAEGLEDVWPTHEICVPLHEGPGLQIMESPVGVWACLEEATLLHSNEVDSKQSKNSRFVRALYLRNVGHAGLKVEQNPLQFTIVHHRSPVTYSATNFVGKNSDALSTAIHDLLNASSCSFVQEFTNHVDGVLAQNIAPSNKRQTPSVANQFKAHIQSILNQLEQSNPHFVHCLRPRLLSSKDYYNMDKTLLEAQVNGYMLPESATWASLLFRYRTSIEAFRQRYRMLFAGNTLETELKHFVQQHLPHEWHVNSYAIGSASVFYTQYMHEALQKRRDIIRTEAVLVIQSTVRMWRANVCVRGMRKASQQYVEAITAFYTAFNPSKLPQVPSIIRAFRGREAILLAKLEQKYAKKLANVPPAEVSNEPHHEAEDKSLEAFILSVQFDAKTVQQMLLDPKMALFLAEPQILQALREGNFTKMPTPKKFPVSIDPSVIYLQTNEPVLRLFYTELRKFLEPKPNKNRIVYQHLPLQEAITLLSQNHLLVPRPTMTPAQSAAIQELASDPQLLPFHIDEPGMSEFLQTFIREIGGDISDVPVIEVLTPPVQTIETSATVSTSAFSSDENVSKAPITTEPVVEKELPMRYQDMDLEQAVEKLAQTHLLCPTPTMTEEEKAIVHEIAMDPTMLTFHLVDPAVCHLLSSICKSVDANVASAIEPTNVRPNDDQISISTSPNAIKSTESNDGLFTPPTPSIPTAPSSSTIEFKRIKFTPKLMKRVMADDALMTMLAEPAVTEFFEQFSEEITSEPTISFSIPQDDLLIAFYQRLLEITLRRSFSTSVESLAVRSMVGAFRRHGHLEASLDPLFLEKPKPLPELASTTFAPVLGLNNVNASGEVYFANAANANPKQLYEQLRATYCGPIGVEMEHLRSTEEREWLAKEMEAPSLKVTPSMERNAFTTMMTAEVFENFLAKKFSSFKRYSGEGAESMLAAIQTILTTAGTQDVSDVVIGMPHRGRLALLVGLLEYPVHKLLYKIQGHSEFPDHIHGVDDVTSHIAQSMDYGIGKKVHVSLLHNPSHLEIINPVTTGKVRAKNDAGAKAMALLLHGDAAFSGQGCVPEGLSLSQLPSFKTGGTVHIVVNNQVGFTTTKRDGRSSTYCTDVAKGFEIPVIHVNGESVPHVLQAAHMATEFRNKFKKDIIIDLWTFRRHGHNEVDEPRFTQPGMYGAITAKGSFPTVYGQQLVEQKLLTPEAIEKLKTKLTAHLEAELAKTADYKPTDVDAFKGKWSEIHQPTPVEQRATIDTGVDTETLKAIGFASVDVPNSIKVHDRLERTHIQARKKLLSQEKVKVDWSTAEAMAFGSLLKDGHSVRLAGQDCRRATFSHRHAAFTDQSSEDMYFPFQNLPAQLNPQSSRFQVINSNLSELAVLGYEYGYSWEDPKNLCIWEAQFGDFFNGAQIVIDQFIASGESKWMRQSGLVMLLPHGYDGAGPDHSSGKPERFLQLVDTQALESTLKDSLSAYESDINMSVMNLTTPANYFHMLRRQQLRQFRKPVVVMAPKTLLRLAEATSDLSELGPGTSFQPVIGDDLPADGIKRVMFVSGKLYYDLVKQRASHERNDTAIIRVEELAPFPFAQVQEQLNKYGNVKDIVWIQEEPANQGAWLYIRPHFEKLGVESLKFIGREALPTSAVGLSKRNHIVIQKYIYFLLFTFAFFPKQVNEYTANALYDDIVKSKREFKEAGCSSILQSSPTDGVFAHTSNGFVNGVVKAYNEHHNLVIRPDDIWLAIMIQFGTYVNGNSKALRSKFVNHKGRKSLVVYRNDLVNTIDYASIAQEVVDQMNSNLTDPTLGKWILPEFSTTTPNDIIVGSVFVNTLPNNLFIELENVPLRYLIVNMKINDNGQEYGSLMIAGHLAYEVQELTTIVPHLSWCISLKEQ</sequence>
<keyword evidence="8" id="KW-0009">Actin-binding</keyword>
<dbReference type="OrthoDB" id="185175at2759"/>
<dbReference type="GO" id="GO:0003779">
    <property type="term" value="F:actin binding"/>
    <property type="evidence" value="ECO:0007669"/>
    <property type="project" value="UniProtKB-KW"/>
</dbReference>
<keyword evidence="7 8" id="KW-0505">Motor protein</keyword>
<feature type="domain" description="Fibronectin type-III" evidence="12">
    <location>
        <begin position="163"/>
        <end position="277"/>
    </location>
</feature>
<keyword evidence="15" id="KW-1185">Reference proteome</keyword>
<dbReference type="Gene3D" id="3.40.50.12470">
    <property type="match status" value="1"/>
</dbReference>
<dbReference type="Pfam" id="PF00169">
    <property type="entry name" value="PH"/>
    <property type="match status" value="1"/>
</dbReference>
<feature type="domain" description="EF-hand" evidence="11">
    <location>
        <begin position="303"/>
        <end position="338"/>
    </location>
</feature>
<evidence type="ECO:0000256" key="3">
    <source>
        <dbReference type="ARBA" id="ARBA00022837"/>
    </source>
</evidence>
<dbReference type="SMART" id="SM00242">
    <property type="entry name" value="MYSc"/>
    <property type="match status" value="1"/>
</dbReference>
<dbReference type="PROSITE" id="PS50003">
    <property type="entry name" value="PH_DOMAIN"/>
    <property type="match status" value="1"/>
</dbReference>
<dbReference type="InterPro" id="IPR005475">
    <property type="entry name" value="Transketolase-like_Pyr-bd"/>
</dbReference>
<dbReference type="NCBIfam" id="TIGR00239">
    <property type="entry name" value="2oxo_dh_E1"/>
    <property type="match status" value="1"/>
</dbReference>
<feature type="domain" description="Myosin motor" evidence="13">
    <location>
        <begin position="1250"/>
        <end position="2065"/>
    </location>
</feature>
<evidence type="ECO:0000256" key="9">
    <source>
        <dbReference type="SAM" id="MobiDB-lite"/>
    </source>
</evidence>
<dbReference type="Gene3D" id="1.20.5.4820">
    <property type="match status" value="1"/>
</dbReference>
<dbReference type="GO" id="GO:0003774">
    <property type="term" value="F:cytoskeletal motor activity"/>
    <property type="evidence" value="ECO:0007669"/>
    <property type="project" value="UniProtKB-UniRule"/>
</dbReference>